<accession>A0A7K3VM80</accession>
<evidence type="ECO:0000313" key="4">
    <source>
        <dbReference type="Proteomes" id="UP000471705"/>
    </source>
</evidence>
<dbReference type="Gene3D" id="3.90.550.10">
    <property type="entry name" value="Spore Coat Polysaccharide Biosynthesis Protein SpsA, Chain A"/>
    <property type="match status" value="1"/>
</dbReference>
<dbReference type="SUPFAM" id="SSF53448">
    <property type="entry name" value="Nucleotide-diphospho-sugar transferases"/>
    <property type="match status" value="1"/>
</dbReference>
<feature type="domain" description="MobA-like NTP transferase" evidence="2">
    <location>
        <begin position="10"/>
        <end position="172"/>
    </location>
</feature>
<dbReference type="RefSeq" id="WP_164048415.1">
    <property type="nucleotide sequence ID" value="NZ_WUFV01000016.1"/>
</dbReference>
<dbReference type="Pfam" id="PF12804">
    <property type="entry name" value="NTP_transf_3"/>
    <property type="match status" value="1"/>
</dbReference>
<evidence type="ECO:0000259" key="2">
    <source>
        <dbReference type="Pfam" id="PF12804"/>
    </source>
</evidence>
<dbReference type="InterPro" id="IPR029044">
    <property type="entry name" value="Nucleotide-diphossugar_trans"/>
</dbReference>
<dbReference type="GO" id="GO:0016779">
    <property type="term" value="F:nucleotidyltransferase activity"/>
    <property type="evidence" value="ECO:0007669"/>
    <property type="project" value="UniProtKB-ARBA"/>
</dbReference>
<dbReference type="PANTHER" id="PTHR43777:SF1">
    <property type="entry name" value="MOLYBDENUM COFACTOR CYTIDYLYLTRANSFERASE"/>
    <property type="match status" value="1"/>
</dbReference>
<dbReference type="CDD" id="cd04182">
    <property type="entry name" value="GT_2_like_f"/>
    <property type="match status" value="1"/>
</dbReference>
<gene>
    <name evidence="3" type="ORF">GR257_24090</name>
</gene>
<name>A0A7K3VM80_RHILE</name>
<dbReference type="Proteomes" id="UP000471705">
    <property type="component" value="Unassembled WGS sequence"/>
</dbReference>
<organism evidence="3 4">
    <name type="scientific">Rhizobium leguminosarum</name>
    <dbReference type="NCBI Taxonomy" id="384"/>
    <lineage>
        <taxon>Bacteria</taxon>
        <taxon>Pseudomonadati</taxon>
        <taxon>Pseudomonadota</taxon>
        <taxon>Alphaproteobacteria</taxon>
        <taxon>Hyphomicrobiales</taxon>
        <taxon>Rhizobiaceae</taxon>
        <taxon>Rhizobium/Agrobacterium group</taxon>
        <taxon>Rhizobium</taxon>
    </lineage>
</organism>
<evidence type="ECO:0000313" key="3">
    <source>
        <dbReference type="EMBL" id="NEK17902.1"/>
    </source>
</evidence>
<dbReference type="AlphaFoldDB" id="A0A7K3VM80"/>
<protein>
    <submittedName>
        <fullName evidence="3">NTP transferase domain-containing protein</fullName>
    </submittedName>
</protein>
<reference evidence="3 4" key="1">
    <citation type="submission" date="2019-12" db="EMBL/GenBank/DDBJ databases">
        <title>Rhizobium genotypes associated with high levels of biological nitrogen fixation by grain legumes in a temperate-maritime cropping system.</title>
        <authorList>
            <person name="Maluk M."/>
            <person name="Francesc Ferrando Molina F."/>
            <person name="Lopez Del Egido L."/>
            <person name="Lafos M."/>
            <person name="Langarica-Fuentes A."/>
            <person name="Gebre Yohannes G."/>
            <person name="Young M.W."/>
            <person name="Martin P."/>
            <person name="Gantlett R."/>
            <person name="Kenicer G."/>
            <person name="Hawes C."/>
            <person name="Begg G.S."/>
            <person name="Quilliam R.S."/>
            <person name="Squire G.R."/>
            <person name="Poole P.S."/>
            <person name="Young P.W."/>
            <person name="Iannetta P.M."/>
            <person name="James E.K."/>
        </authorList>
    </citation>
    <scope>NUCLEOTIDE SEQUENCE [LARGE SCALE GENOMIC DNA]</scope>
    <source>
        <strain evidence="3 4">JHI54</strain>
    </source>
</reference>
<proteinExistence type="predicted"/>
<dbReference type="InterPro" id="IPR025877">
    <property type="entry name" value="MobA-like_NTP_Trfase"/>
</dbReference>
<dbReference type="PANTHER" id="PTHR43777">
    <property type="entry name" value="MOLYBDENUM COFACTOR CYTIDYLYLTRANSFERASE"/>
    <property type="match status" value="1"/>
</dbReference>
<dbReference type="EMBL" id="WUFV01000016">
    <property type="protein sequence ID" value="NEK17902.1"/>
    <property type="molecule type" value="Genomic_DNA"/>
</dbReference>
<evidence type="ECO:0000256" key="1">
    <source>
        <dbReference type="ARBA" id="ARBA00022842"/>
    </source>
</evidence>
<sequence length="207" mass="21254">MRAKPNVSIVVLAAGAATRMSSNSGHKLLAMFDGMPLVRRSALIAKASTALSVIVVVGHRQDDIREALTGLSLHVVPNPDYRVGISSSLAAGFAAAVAEGADGVLILLADMPGVSANNLDQLIDAFQVANGASIVCAVSQGNRGNPVILPRSLNDSVLRLRGDIGARDLIRTSGLQVIEVEMGTAALTDVDTAEAIVAAGGIPVEDR</sequence>
<keyword evidence="3" id="KW-0808">Transferase</keyword>
<keyword evidence="1" id="KW-0460">Magnesium</keyword>
<comment type="caution">
    <text evidence="3">The sequence shown here is derived from an EMBL/GenBank/DDBJ whole genome shotgun (WGS) entry which is preliminary data.</text>
</comment>